<protein>
    <submittedName>
        <fullName evidence="1">Uncharacterized protein</fullName>
    </submittedName>
</protein>
<dbReference type="EMBL" id="JAPFFF010000182">
    <property type="protein sequence ID" value="KAK8835347.1"/>
    <property type="molecule type" value="Genomic_DNA"/>
</dbReference>
<dbReference type="Pfam" id="PF13306">
    <property type="entry name" value="LRR_5"/>
    <property type="match status" value="2"/>
</dbReference>
<dbReference type="Gene3D" id="1.25.40.20">
    <property type="entry name" value="Ankyrin repeat-containing domain"/>
    <property type="match status" value="1"/>
</dbReference>
<dbReference type="InterPro" id="IPR053139">
    <property type="entry name" value="Surface_bspA-like"/>
</dbReference>
<proteinExistence type="predicted"/>
<dbReference type="Proteomes" id="UP001470230">
    <property type="component" value="Unassembled WGS sequence"/>
</dbReference>
<dbReference type="SUPFAM" id="SSF48403">
    <property type="entry name" value="Ankyrin repeat"/>
    <property type="match status" value="1"/>
</dbReference>
<organism evidence="1 3">
    <name type="scientific">Tritrichomonas musculus</name>
    <dbReference type="NCBI Taxonomy" id="1915356"/>
    <lineage>
        <taxon>Eukaryota</taxon>
        <taxon>Metamonada</taxon>
        <taxon>Parabasalia</taxon>
        <taxon>Tritrichomonadida</taxon>
        <taxon>Tritrichomonadidae</taxon>
        <taxon>Tritrichomonas</taxon>
    </lineage>
</organism>
<dbReference type="PANTHER" id="PTHR45661">
    <property type="entry name" value="SURFACE ANTIGEN"/>
    <property type="match status" value="1"/>
</dbReference>
<evidence type="ECO:0000313" key="3">
    <source>
        <dbReference type="Proteomes" id="UP001470230"/>
    </source>
</evidence>
<keyword evidence="3" id="KW-1185">Reference proteome</keyword>
<dbReference type="Gene3D" id="3.40.50.12480">
    <property type="match status" value="2"/>
</dbReference>
<dbReference type="SUPFAM" id="SSF52058">
    <property type="entry name" value="L domain-like"/>
    <property type="match status" value="3"/>
</dbReference>
<dbReference type="InterPro" id="IPR026906">
    <property type="entry name" value="LRR_5"/>
</dbReference>
<sequence>MNQEIQEYFESKGELYDLTLSFLDNKDDTEVGFQNISEFLSSHQIPENRIELREFLHLIVSISSNHHRQPNFFSKIFQILSFLENQIKQSFSISEMLEIFYKSKRILLYYIEEGIIPKDYSFSAFIVEKFGVKSIHDFFYFLPEVEPFFSKDTTDDFVFGLTILMNKICKNPALIENFEEKRRIGENDSYICSLIRNDAVEEFVSHVNQANIPLTTQIKRSIFETNSFLVDRQPSLIEYAAFFGSIQIFQFLRINKVEINHSIFLYAVHGQNAEIIHLIEEEFTIKRLINYNEIYMEAIKCHHNDIANYVKNNYENRIKPERSAKEIFKYYNYELMAENMDFSIISYFLCKYDYLSLIQILFKTGKINLKDEIEYNKKNKTPLNIAAANNNQDITSFLLSQPEVNSEIINLKDCKKLTELSIPSNVSLIKLLSIENCPLLTKFTILAENFTSAEISIDNCPKLKEFSIHSKIFVICNLFFNDCISFEELKLPSMFHIIGNFSFRGCSALTKIEIPFSLQTISEYSFEGCSSLTEVEIPSSITSIEQFAFSKCTSLKKVTIPSSIKRLEIGIFNECSSLDEIEIPPSVTMIRKYAFSKCTSLKKVTIPSSVKKLGKGVFEGCSSLNEIEIPSSITSIGKYIFSKCTALSKVTFSLPSSIGKIPEFAFQDCSSLTSLAFPPSVTNFESGAFEGCCSLIEIEIPSSMTSIPESLFNGCSSLKSIKIPESVKSIENNAFEKCSSLTEIEIPQNVTYIGKNSFKLCILLTNVTIPRSVETIDRFAFLGCSSLEKVTILNPKTSIRLNAFIRCQSLQQIETSAKSLNCKSIGINKNQNVKIIKPE</sequence>
<dbReference type="EMBL" id="JAPFFF010000005">
    <property type="protein sequence ID" value="KAK8889364.1"/>
    <property type="molecule type" value="Genomic_DNA"/>
</dbReference>
<gene>
    <name evidence="1" type="ORF">M9Y10_013480</name>
    <name evidence="2" type="ORF">M9Y10_034110</name>
</gene>
<dbReference type="InterPro" id="IPR036770">
    <property type="entry name" value="Ankyrin_rpt-contain_sf"/>
</dbReference>
<dbReference type="InterPro" id="IPR032675">
    <property type="entry name" value="LRR_dom_sf"/>
</dbReference>
<dbReference type="PANTHER" id="PTHR45661:SF3">
    <property type="entry name" value="IG-LIKE DOMAIN-CONTAINING PROTEIN"/>
    <property type="match status" value="1"/>
</dbReference>
<evidence type="ECO:0000313" key="2">
    <source>
        <dbReference type="EMBL" id="KAK8889364.1"/>
    </source>
</evidence>
<accession>A0ABR2GP52</accession>
<dbReference type="Gene3D" id="3.80.10.10">
    <property type="entry name" value="Ribonuclease Inhibitor"/>
    <property type="match status" value="2"/>
</dbReference>
<name>A0ABR2GP52_9EUKA</name>
<reference evidence="1 3" key="1">
    <citation type="submission" date="2024-04" db="EMBL/GenBank/DDBJ databases">
        <title>Tritrichomonas musculus Genome.</title>
        <authorList>
            <person name="Alves-Ferreira E."/>
            <person name="Grigg M."/>
            <person name="Lorenzi H."/>
            <person name="Galac M."/>
        </authorList>
    </citation>
    <scope>NUCLEOTIDE SEQUENCE [LARGE SCALE GENOMIC DNA]</scope>
    <source>
        <strain evidence="1 3">EAF2021</strain>
    </source>
</reference>
<evidence type="ECO:0000313" key="1">
    <source>
        <dbReference type="EMBL" id="KAK8835347.1"/>
    </source>
</evidence>
<comment type="caution">
    <text evidence="1">The sequence shown here is derived from an EMBL/GenBank/DDBJ whole genome shotgun (WGS) entry which is preliminary data.</text>
</comment>